<dbReference type="InterPro" id="IPR036390">
    <property type="entry name" value="WH_DNA-bd_sf"/>
</dbReference>
<dbReference type="SUPFAM" id="SSF46785">
    <property type="entry name" value="Winged helix' DNA-binding domain"/>
    <property type="match status" value="1"/>
</dbReference>
<dbReference type="Pfam" id="PF00392">
    <property type="entry name" value="GntR"/>
    <property type="match status" value="1"/>
</dbReference>
<organism evidence="7 8">
    <name type="scientific">Salinispora tropica (strain ATCC BAA-916 / DSM 44818 / JCM 13857 / NBRC 105044 / CNB-440)</name>
    <dbReference type="NCBI Taxonomy" id="369723"/>
    <lineage>
        <taxon>Bacteria</taxon>
        <taxon>Bacillati</taxon>
        <taxon>Actinomycetota</taxon>
        <taxon>Actinomycetes</taxon>
        <taxon>Micromonosporales</taxon>
        <taxon>Micromonosporaceae</taxon>
        <taxon>Salinispora</taxon>
    </lineage>
</organism>
<evidence type="ECO:0000259" key="6">
    <source>
        <dbReference type="PROSITE" id="PS50949"/>
    </source>
</evidence>
<keyword evidence="4" id="KW-0238">DNA-binding</keyword>
<dbReference type="PROSITE" id="PS50949">
    <property type="entry name" value="HTH_GNTR"/>
    <property type="match status" value="1"/>
</dbReference>
<evidence type="ECO:0000313" key="7">
    <source>
        <dbReference type="EMBL" id="ABP53115.1"/>
    </source>
</evidence>
<evidence type="ECO:0000256" key="5">
    <source>
        <dbReference type="ARBA" id="ARBA00023163"/>
    </source>
</evidence>
<dbReference type="PATRIC" id="fig|369723.5.peg.643"/>
<accession>A4X2L5</accession>
<protein>
    <submittedName>
        <fullName evidence="7">Transcriptional regulator, GntR family</fullName>
    </submittedName>
</protein>
<gene>
    <name evidence="7" type="ordered locus">Strop_0636</name>
</gene>
<dbReference type="PANTHER" id="PTHR46577:SF1">
    <property type="entry name" value="HTH-TYPE TRANSCRIPTIONAL REGULATORY PROTEIN GABR"/>
    <property type="match status" value="1"/>
</dbReference>
<feature type="domain" description="HTH gntR-type" evidence="6">
    <location>
        <begin position="4"/>
        <end position="70"/>
    </location>
</feature>
<dbReference type="Gene3D" id="3.90.1150.10">
    <property type="entry name" value="Aspartate Aminotransferase, domain 1"/>
    <property type="match status" value="1"/>
</dbReference>
<dbReference type="GO" id="GO:0003677">
    <property type="term" value="F:DNA binding"/>
    <property type="evidence" value="ECO:0007669"/>
    <property type="project" value="UniProtKB-KW"/>
</dbReference>
<evidence type="ECO:0000256" key="1">
    <source>
        <dbReference type="ARBA" id="ARBA00005384"/>
    </source>
</evidence>
<keyword evidence="5" id="KW-0804">Transcription</keyword>
<dbReference type="Gene3D" id="1.10.10.10">
    <property type="entry name" value="Winged helix-like DNA-binding domain superfamily/Winged helix DNA-binding domain"/>
    <property type="match status" value="1"/>
</dbReference>
<dbReference type="eggNOG" id="COG1167">
    <property type="taxonomic scope" value="Bacteria"/>
</dbReference>
<evidence type="ECO:0000256" key="4">
    <source>
        <dbReference type="ARBA" id="ARBA00023125"/>
    </source>
</evidence>
<dbReference type="GO" id="GO:0003700">
    <property type="term" value="F:DNA-binding transcription factor activity"/>
    <property type="evidence" value="ECO:0007669"/>
    <property type="project" value="InterPro"/>
</dbReference>
<evidence type="ECO:0000313" key="8">
    <source>
        <dbReference type="Proteomes" id="UP000000235"/>
    </source>
</evidence>
<dbReference type="SMART" id="SM00345">
    <property type="entry name" value="HTH_GNTR"/>
    <property type="match status" value="1"/>
</dbReference>
<dbReference type="InterPro" id="IPR000524">
    <property type="entry name" value="Tscrpt_reg_HTH_GntR"/>
</dbReference>
<proteinExistence type="inferred from homology"/>
<dbReference type="Gene3D" id="3.40.640.10">
    <property type="entry name" value="Type I PLP-dependent aspartate aminotransferase-like (Major domain)"/>
    <property type="match status" value="1"/>
</dbReference>
<dbReference type="HOGENOM" id="CLU_017584_0_0_11"/>
<dbReference type="AlphaFoldDB" id="A4X2L5"/>
<dbReference type="InterPro" id="IPR015422">
    <property type="entry name" value="PyrdxlP-dep_Trfase_small"/>
</dbReference>
<dbReference type="InterPro" id="IPR015421">
    <property type="entry name" value="PyrdxlP-dep_Trfase_major"/>
</dbReference>
<dbReference type="STRING" id="369723.Strop_0636"/>
<dbReference type="Pfam" id="PF00155">
    <property type="entry name" value="Aminotran_1_2"/>
    <property type="match status" value="1"/>
</dbReference>
<dbReference type="InterPro" id="IPR036388">
    <property type="entry name" value="WH-like_DNA-bd_sf"/>
</dbReference>
<dbReference type="GO" id="GO:0030170">
    <property type="term" value="F:pyridoxal phosphate binding"/>
    <property type="evidence" value="ECO:0007669"/>
    <property type="project" value="InterPro"/>
</dbReference>
<dbReference type="KEGG" id="stp:Strop_0636"/>
<evidence type="ECO:0000256" key="2">
    <source>
        <dbReference type="ARBA" id="ARBA00022898"/>
    </source>
</evidence>
<keyword evidence="2" id="KW-0663">Pyridoxal phosphate</keyword>
<keyword evidence="3" id="KW-0805">Transcription regulation</keyword>
<sequence length="478" mass="50882">MKDDSSFRTLANAMAEEIEALPEGTRIATHRELVKRFSASGTTVSAALALLTQRGLIVSRPGAGTYRTADRRVTPTGDTSWQESALDAAGPHASPVGSQRDFKAHAWMGTLLTPDPDIVDLSGGYLHPGLQPLDALATALSRAAKRAQAWDRPPAAGLPELRDWFAADIGGGLGRHDILLCAAGQSALATTMRALAQPGEPVIIESPTYQGTIAAAQAAGLRPVPVPLDTDGLRSDHLDQALTRTRARVIIVQPLFQNPTGASLSMARQHEIKAIARRHCAFVVEDDFARHMTHDDADPTPPPMISHDPDGTVVHIRSLTKVTSPNLRVGAIAARGQVLARLRSAHLIDTLIVPAPLQLTALEVVTSSGWRRTLKALGVALTHRRTVATEAVTATFGDHALALRPRGGYHLWVSLPAHLDEQQLTAAALAKGVAVTPGTNYYVTDSNPTRIRISYAAAPSASDVADAIRRLAPLIIEP</sequence>
<dbReference type="PANTHER" id="PTHR46577">
    <property type="entry name" value="HTH-TYPE TRANSCRIPTIONAL REGULATORY PROTEIN GABR"/>
    <property type="match status" value="1"/>
</dbReference>
<dbReference type="InterPro" id="IPR004839">
    <property type="entry name" value="Aminotransferase_I/II_large"/>
</dbReference>
<dbReference type="CDD" id="cd00609">
    <property type="entry name" value="AAT_like"/>
    <property type="match status" value="1"/>
</dbReference>
<dbReference type="SUPFAM" id="SSF53383">
    <property type="entry name" value="PLP-dependent transferases"/>
    <property type="match status" value="1"/>
</dbReference>
<dbReference type="Proteomes" id="UP000000235">
    <property type="component" value="Chromosome"/>
</dbReference>
<comment type="similarity">
    <text evidence="1">In the C-terminal section; belongs to the class-I pyridoxal-phosphate-dependent aminotransferase family.</text>
</comment>
<dbReference type="InterPro" id="IPR051446">
    <property type="entry name" value="HTH_trans_reg/aminotransferase"/>
</dbReference>
<dbReference type="InterPro" id="IPR015424">
    <property type="entry name" value="PyrdxlP-dep_Trfase"/>
</dbReference>
<keyword evidence="8" id="KW-1185">Reference proteome</keyword>
<evidence type="ECO:0000256" key="3">
    <source>
        <dbReference type="ARBA" id="ARBA00023015"/>
    </source>
</evidence>
<reference evidence="8" key="1">
    <citation type="journal article" date="2007" name="Proc. Natl. Acad. Sci. U.S.A.">
        <title>Genome sequencing reveals complex secondary metabolome in the marine actinomycete Salinispora tropica.</title>
        <authorList>
            <person name="Udwary D.W."/>
            <person name="Zeigler L."/>
            <person name="Asolkar R.N."/>
            <person name="Singan V."/>
            <person name="Lapidus A."/>
            <person name="Fenical W."/>
            <person name="Jensen P.R."/>
            <person name="Moore B.S."/>
        </authorList>
    </citation>
    <scope>NUCLEOTIDE SEQUENCE [LARGE SCALE GENOMIC DNA]</scope>
    <source>
        <strain evidence="8">ATCC BAA-916 / DSM 44818 / CNB-440</strain>
    </source>
</reference>
<dbReference type="EMBL" id="CP000667">
    <property type="protein sequence ID" value="ABP53115.1"/>
    <property type="molecule type" value="Genomic_DNA"/>
</dbReference>
<name>A4X2L5_SALTO</name>